<evidence type="ECO:0000256" key="2">
    <source>
        <dbReference type="ARBA" id="ARBA00012438"/>
    </source>
</evidence>
<dbReference type="Gene3D" id="3.40.50.2300">
    <property type="match status" value="1"/>
</dbReference>
<dbReference type="Gene3D" id="3.30.565.10">
    <property type="entry name" value="Histidine kinase-like ATPase, C-terminal domain"/>
    <property type="match status" value="1"/>
</dbReference>
<dbReference type="Proteomes" id="UP000252189">
    <property type="component" value="Unassembled WGS sequence"/>
</dbReference>
<feature type="domain" description="PAS" evidence="9">
    <location>
        <begin position="132"/>
        <end position="203"/>
    </location>
</feature>
<evidence type="ECO:0000259" key="10">
    <source>
        <dbReference type="PROSITE" id="PS50113"/>
    </source>
</evidence>
<keyword evidence="5" id="KW-0418">Kinase</keyword>
<proteinExistence type="predicted"/>
<feature type="domain" description="Histidine kinase" evidence="7">
    <location>
        <begin position="386"/>
        <end position="590"/>
    </location>
</feature>
<dbReference type="PROSITE" id="PS50110">
    <property type="entry name" value="RESPONSE_REGULATORY"/>
    <property type="match status" value="1"/>
</dbReference>
<dbReference type="EMBL" id="QPHM01000001">
    <property type="protein sequence ID" value="RCU46241.1"/>
    <property type="molecule type" value="Genomic_DNA"/>
</dbReference>
<keyword evidence="4" id="KW-0808">Transferase</keyword>
<dbReference type="PROSITE" id="PS50112">
    <property type="entry name" value="PAS"/>
    <property type="match status" value="2"/>
</dbReference>
<feature type="domain" description="Response regulatory" evidence="8">
    <location>
        <begin position="7"/>
        <end position="121"/>
    </location>
</feature>
<dbReference type="SUPFAM" id="SSF55785">
    <property type="entry name" value="PYP-like sensor domain (PAS domain)"/>
    <property type="match status" value="2"/>
</dbReference>
<dbReference type="InterPro" id="IPR036890">
    <property type="entry name" value="HATPase_C_sf"/>
</dbReference>
<dbReference type="PANTHER" id="PTHR43304:SF1">
    <property type="entry name" value="PAC DOMAIN-CONTAINING PROTEIN"/>
    <property type="match status" value="1"/>
</dbReference>
<dbReference type="GO" id="GO:0004673">
    <property type="term" value="F:protein histidine kinase activity"/>
    <property type="evidence" value="ECO:0007669"/>
    <property type="project" value="UniProtKB-EC"/>
</dbReference>
<dbReference type="PROSITE" id="PS50113">
    <property type="entry name" value="PAC"/>
    <property type="match status" value="1"/>
</dbReference>
<dbReference type="InterPro" id="IPR013767">
    <property type="entry name" value="PAS_fold"/>
</dbReference>
<evidence type="ECO:0000259" key="8">
    <source>
        <dbReference type="PROSITE" id="PS50110"/>
    </source>
</evidence>
<evidence type="ECO:0000256" key="3">
    <source>
        <dbReference type="ARBA" id="ARBA00022553"/>
    </source>
</evidence>
<dbReference type="EC" id="2.7.13.3" evidence="2"/>
<dbReference type="InterPro" id="IPR013656">
    <property type="entry name" value="PAS_4"/>
</dbReference>
<dbReference type="SMART" id="SM00091">
    <property type="entry name" value="PAS"/>
    <property type="match status" value="2"/>
</dbReference>
<dbReference type="AlphaFoldDB" id="A0A368N9M4"/>
<evidence type="ECO:0000256" key="4">
    <source>
        <dbReference type="ARBA" id="ARBA00022679"/>
    </source>
</evidence>
<dbReference type="Pfam" id="PF00989">
    <property type="entry name" value="PAS"/>
    <property type="match status" value="1"/>
</dbReference>
<protein>
    <recommendedName>
        <fullName evidence="2">histidine kinase</fullName>
        <ecNumber evidence="2">2.7.13.3</ecNumber>
    </recommendedName>
</protein>
<dbReference type="SMART" id="SM00387">
    <property type="entry name" value="HATPase_c"/>
    <property type="match status" value="1"/>
</dbReference>
<evidence type="ECO:0000259" key="9">
    <source>
        <dbReference type="PROSITE" id="PS50112"/>
    </source>
</evidence>
<evidence type="ECO:0000313" key="12">
    <source>
        <dbReference type="Proteomes" id="UP000252189"/>
    </source>
</evidence>
<dbReference type="InterPro" id="IPR005467">
    <property type="entry name" value="His_kinase_dom"/>
</dbReference>
<sequence length="592" mass="65094">MSDESPRIVLVAVSRHLEARLLSTLRDAGFDVTTLDSAGDCLRLVARDDVDGVVSGYALPDLDGVRLLRSIRVSHPGLPFVLILESASPAVTDEAVAAGVSGYVPADADPSTILARLQAALDRDAPWFSDEHQRRYRHLIEMAPVPITLFDDAGESIWCNDATLDLLGLDGRDELVGRSIFEFVHPHDRAIARRELTDVVEHKESVGPTQMKLQRPDGEVRYVQVSTAAGQFLGKDIGQAVVVDVTPLREVQRALQDERRFVEEALDTLQDVFYVVDAEGSLLRWNDAVTDATGYDDGELASMNVAELFADTDVSRVRAAIETVVEEGSHTVEATLVTKHGHTCPYEFRGRRLDGGGDDGPRVVGIGRDISHRKERKRQLKALEQWLRHNIRNDVNVIHGTAENVREGRIEDVEAGVRRIERYADHLLEQADRERRIVEILTEPIDPIPIDLADLADRRVDALRERYPDADIALIGADSVVVAAIPDLSGAVDELIENAVKYADCETPTVRVAVVDDGARGLVRVTDEGPGIPDIERETLDFDRDIDQLHHGSGLGLLFVYWVTRLSAGDMSIDGSGDGSTVTLALPVAQRE</sequence>
<dbReference type="CDD" id="cd00130">
    <property type="entry name" value="PAS"/>
    <property type="match status" value="2"/>
</dbReference>
<dbReference type="NCBIfam" id="TIGR00229">
    <property type="entry name" value="sensory_box"/>
    <property type="match status" value="2"/>
</dbReference>
<feature type="domain" description="PAS" evidence="9">
    <location>
        <begin position="258"/>
        <end position="328"/>
    </location>
</feature>
<dbReference type="RefSeq" id="WP_114447792.1">
    <property type="nucleotide sequence ID" value="NZ_QPHM01000001.1"/>
</dbReference>
<dbReference type="InterPro" id="IPR052162">
    <property type="entry name" value="Sensor_kinase/Photoreceptor"/>
</dbReference>
<dbReference type="Pfam" id="PF02518">
    <property type="entry name" value="HATPase_c"/>
    <property type="match status" value="1"/>
</dbReference>
<evidence type="ECO:0000256" key="5">
    <source>
        <dbReference type="ARBA" id="ARBA00022777"/>
    </source>
</evidence>
<evidence type="ECO:0000313" key="11">
    <source>
        <dbReference type="EMBL" id="RCU46241.1"/>
    </source>
</evidence>
<dbReference type="InterPro" id="IPR000700">
    <property type="entry name" value="PAS-assoc_C"/>
</dbReference>
<organism evidence="11 12">
    <name type="scientific">Haloplanus salinus</name>
    <dbReference type="NCBI Taxonomy" id="1126245"/>
    <lineage>
        <taxon>Archaea</taxon>
        <taxon>Methanobacteriati</taxon>
        <taxon>Methanobacteriota</taxon>
        <taxon>Stenosarchaea group</taxon>
        <taxon>Halobacteria</taxon>
        <taxon>Halobacteriales</taxon>
        <taxon>Haloferacaceae</taxon>
        <taxon>Haloplanus</taxon>
    </lineage>
</organism>
<feature type="domain" description="PAC" evidence="10">
    <location>
        <begin position="330"/>
        <end position="382"/>
    </location>
</feature>
<comment type="caution">
    <text evidence="6">Lacks conserved residue(s) required for the propagation of feature annotation.</text>
</comment>
<comment type="catalytic activity">
    <reaction evidence="1">
        <text>ATP + protein L-histidine = ADP + protein N-phospho-L-histidine.</text>
        <dbReference type="EC" id="2.7.13.3"/>
    </reaction>
</comment>
<evidence type="ECO:0000256" key="6">
    <source>
        <dbReference type="PROSITE-ProRule" id="PRU00169"/>
    </source>
</evidence>
<dbReference type="Gene3D" id="3.30.450.20">
    <property type="entry name" value="PAS domain"/>
    <property type="match status" value="2"/>
</dbReference>
<evidence type="ECO:0000259" key="7">
    <source>
        <dbReference type="PROSITE" id="PS50109"/>
    </source>
</evidence>
<accession>A0A368N9M4</accession>
<dbReference type="SUPFAM" id="SSF52172">
    <property type="entry name" value="CheY-like"/>
    <property type="match status" value="1"/>
</dbReference>
<dbReference type="InterPro" id="IPR004358">
    <property type="entry name" value="Sig_transdc_His_kin-like_C"/>
</dbReference>
<dbReference type="InterPro" id="IPR011006">
    <property type="entry name" value="CheY-like_superfamily"/>
</dbReference>
<dbReference type="InterPro" id="IPR035965">
    <property type="entry name" value="PAS-like_dom_sf"/>
</dbReference>
<dbReference type="Pfam" id="PF00072">
    <property type="entry name" value="Response_reg"/>
    <property type="match status" value="1"/>
</dbReference>
<dbReference type="SUPFAM" id="SSF55874">
    <property type="entry name" value="ATPase domain of HSP90 chaperone/DNA topoisomerase II/histidine kinase"/>
    <property type="match status" value="1"/>
</dbReference>
<dbReference type="InterPro" id="IPR003594">
    <property type="entry name" value="HATPase_dom"/>
</dbReference>
<dbReference type="SMART" id="SM00448">
    <property type="entry name" value="REC"/>
    <property type="match status" value="1"/>
</dbReference>
<dbReference type="PRINTS" id="PR00344">
    <property type="entry name" value="BCTRLSENSOR"/>
</dbReference>
<dbReference type="OrthoDB" id="106630at2157"/>
<dbReference type="PANTHER" id="PTHR43304">
    <property type="entry name" value="PHYTOCHROME-LIKE PROTEIN CPH1"/>
    <property type="match status" value="1"/>
</dbReference>
<dbReference type="InterPro" id="IPR001789">
    <property type="entry name" value="Sig_transdc_resp-reg_receiver"/>
</dbReference>
<reference evidence="11 12" key="1">
    <citation type="submission" date="2018-07" db="EMBL/GenBank/DDBJ databases">
        <title>Genome sequences of Haloplanus salinus JCM 18368T.</title>
        <authorList>
            <person name="Kim Y.B."/>
            <person name="Roh S.W."/>
        </authorList>
    </citation>
    <scope>NUCLEOTIDE SEQUENCE [LARGE SCALE GENOMIC DNA]</scope>
    <source>
        <strain evidence="11 12">JCM 18368</strain>
    </source>
</reference>
<dbReference type="InterPro" id="IPR000014">
    <property type="entry name" value="PAS"/>
</dbReference>
<evidence type="ECO:0000256" key="1">
    <source>
        <dbReference type="ARBA" id="ARBA00000085"/>
    </source>
</evidence>
<dbReference type="PROSITE" id="PS50109">
    <property type="entry name" value="HIS_KIN"/>
    <property type="match status" value="1"/>
</dbReference>
<name>A0A368N9M4_9EURY</name>
<dbReference type="CDD" id="cd00156">
    <property type="entry name" value="REC"/>
    <property type="match status" value="1"/>
</dbReference>
<dbReference type="GO" id="GO:0000160">
    <property type="term" value="P:phosphorelay signal transduction system"/>
    <property type="evidence" value="ECO:0007669"/>
    <property type="project" value="InterPro"/>
</dbReference>
<dbReference type="GO" id="GO:0006355">
    <property type="term" value="P:regulation of DNA-templated transcription"/>
    <property type="evidence" value="ECO:0007669"/>
    <property type="project" value="InterPro"/>
</dbReference>
<keyword evidence="12" id="KW-1185">Reference proteome</keyword>
<keyword evidence="3" id="KW-0597">Phosphoprotein</keyword>
<gene>
    <name evidence="11" type="ORF">DU504_02335</name>
</gene>
<dbReference type="Pfam" id="PF08448">
    <property type="entry name" value="PAS_4"/>
    <property type="match status" value="1"/>
</dbReference>
<comment type="caution">
    <text evidence="11">The sequence shown here is derived from an EMBL/GenBank/DDBJ whole genome shotgun (WGS) entry which is preliminary data.</text>
</comment>